<feature type="transmembrane region" description="Helical" evidence="1">
    <location>
        <begin position="195"/>
        <end position="218"/>
    </location>
</feature>
<feature type="transmembrane region" description="Helical" evidence="1">
    <location>
        <begin position="69"/>
        <end position="98"/>
    </location>
</feature>
<keyword evidence="1" id="KW-0472">Membrane</keyword>
<evidence type="ECO:0008006" key="4">
    <source>
        <dbReference type="Google" id="ProtNLM"/>
    </source>
</evidence>
<feature type="transmembrane region" description="Helical" evidence="1">
    <location>
        <begin position="118"/>
        <end position="142"/>
    </location>
</feature>
<dbReference type="EMBL" id="OENF01000042">
    <property type="protein sequence ID" value="SOS75840.1"/>
    <property type="molecule type" value="Genomic_DNA"/>
</dbReference>
<organism evidence="2 3">
    <name type="scientific">Tenacibaculum piscium</name>
    <dbReference type="NCBI Taxonomy" id="1458515"/>
    <lineage>
        <taxon>Bacteria</taxon>
        <taxon>Pseudomonadati</taxon>
        <taxon>Bacteroidota</taxon>
        <taxon>Flavobacteriia</taxon>
        <taxon>Flavobacteriales</taxon>
        <taxon>Flavobacteriaceae</taxon>
        <taxon>Tenacibaculum</taxon>
    </lineage>
</organism>
<reference evidence="3" key="1">
    <citation type="submission" date="2017-11" db="EMBL/GenBank/DDBJ databases">
        <authorList>
            <person name="Duchaud E."/>
        </authorList>
    </citation>
    <scope>NUCLEOTIDE SEQUENCE [LARGE SCALE GENOMIC DNA]</scope>
    <source>
        <strain evidence="3">Tenacibaculum sp. TNO020</strain>
    </source>
</reference>
<keyword evidence="1" id="KW-1133">Transmembrane helix</keyword>
<feature type="transmembrane region" description="Helical" evidence="1">
    <location>
        <begin position="281"/>
        <end position="299"/>
    </location>
</feature>
<evidence type="ECO:0000313" key="3">
    <source>
        <dbReference type="Proteomes" id="UP000234211"/>
    </source>
</evidence>
<sequence length="300" mass="34591">MLANFFGKSKPVNFIVLFALFLSYFSVHIFSTNISLKSAEELLGFLIVFGIFNFIIAKNNVTFDNSYAFLFFVLLIGFFPDVIKINPLFLASLSILFFSRKIYSLQVASNKFYKLFDAGLWLGISFLLAPYTAFFALLLYTAIYVHQQVTYQTILLPLLGFGAVLFLFFTYCFWVDETFVFLSLFDWNLSYNIDFYQQATYLFPLLFIEIVVFYALLLKSPKALSVLNTFKKNWILLFIHLLISSFIIILTTPKTGTELLLMFFPVSIILANGLELFQKKWISDAVILLFLLGTILMNIL</sequence>
<name>A0A2H1YKA7_9FLAO</name>
<feature type="transmembrane region" description="Helical" evidence="1">
    <location>
        <begin position="12"/>
        <end position="30"/>
    </location>
</feature>
<dbReference type="InterPro" id="IPR045625">
    <property type="entry name" value="DUF6427"/>
</dbReference>
<accession>A0A2H1YKA7</accession>
<dbReference type="Pfam" id="PF19992">
    <property type="entry name" value="DUF6427"/>
    <property type="match status" value="1"/>
</dbReference>
<feature type="transmembrane region" description="Helical" evidence="1">
    <location>
        <begin position="234"/>
        <end position="251"/>
    </location>
</feature>
<keyword evidence="3" id="KW-1185">Reference proteome</keyword>
<dbReference type="OrthoDB" id="1439867at2"/>
<dbReference type="AlphaFoldDB" id="A0A2H1YKA7"/>
<dbReference type="Proteomes" id="UP000234211">
    <property type="component" value="Unassembled WGS sequence"/>
</dbReference>
<protein>
    <recommendedName>
        <fullName evidence="4">Beta-carotene 15,15'-monooxygenase</fullName>
    </recommendedName>
</protein>
<gene>
    <name evidence="2" type="ORF">TNO020_70148</name>
</gene>
<evidence type="ECO:0000313" key="2">
    <source>
        <dbReference type="EMBL" id="SOS75840.1"/>
    </source>
</evidence>
<feature type="transmembrane region" description="Helical" evidence="1">
    <location>
        <begin position="154"/>
        <end position="175"/>
    </location>
</feature>
<evidence type="ECO:0000256" key="1">
    <source>
        <dbReference type="SAM" id="Phobius"/>
    </source>
</evidence>
<dbReference type="RefSeq" id="WP_101918464.1">
    <property type="nucleotide sequence ID" value="NZ_OENF01000042.1"/>
</dbReference>
<proteinExistence type="predicted"/>
<keyword evidence="1" id="KW-0812">Transmembrane</keyword>
<feature type="transmembrane region" description="Helical" evidence="1">
    <location>
        <begin position="42"/>
        <end position="57"/>
    </location>
</feature>
<feature type="transmembrane region" description="Helical" evidence="1">
    <location>
        <begin position="257"/>
        <end position="274"/>
    </location>
</feature>